<feature type="chain" id="PRO_5046351840" evidence="1">
    <location>
        <begin position="21"/>
        <end position="188"/>
    </location>
</feature>
<dbReference type="EMBL" id="JAUEDK010000011">
    <property type="protein sequence ID" value="MDN0074939.1"/>
    <property type="molecule type" value="Genomic_DNA"/>
</dbReference>
<feature type="domain" description="Ysc84 actin-binding" evidence="2">
    <location>
        <begin position="101"/>
        <end position="184"/>
    </location>
</feature>
<gene>
    <name evidence="3" type="ORF">QU481_08530</name>
</gene>
<comment type="caution">
    <text evidence="3">The sequence shown here is derived from an EMBL/GenBank/DDBJ whole genome shotgun (WGS) entry which is preliminary data.</text>
</comment>
<protein>
    <submittedName>
        <fullName evidence="3">YSC84-related protein</fullName>
    </submittedName>
</protein>
<accession>A0ABT7XMD5</accession>
<evidence type="ECO:0000313" key="4">
    <source>
        <dbReference type="Proteomes" id="UP001168540"/>
    </source>
</evidence>
<proteinExistence type="predicted"/>
<dbReference type="PROSITE" id="PS51257">
    <property type="entry name" value="PROKAR_LIPOPROTEIN"/>
    <property type="match status" value="1"/>
</dbReference>
<dbReference type="CDD" id="cd11524">
    <property type="entry name" value="SYLF"/>
    <property type="match status" value="1"/>
</dbReference>
<name>A0ABT7XMD5_9NEIS</name>
<dbReference type="InterPro" id="IPR007461">
    <property type="entry name" value="Ysc84_actin-binding"/>
</dbReference>
<dbReference type="RefSeq" id="WP_289829529.1">
    <property type="nucleotide sequence ID" value="NZ_JAUEDK010000011.1"/>
</dbReference>
<dbReference type="Pfam" id="PF04366">
    <property type="entry name" value="Ysc84"/>
    <property type="match status" value="1"/>
</dbReference>
<keyword evidence="1" id="KW-0732">Signal</keyword>
<reference evidence="3" key="1">
    <citation type="submission" date="2023-06" db="EMBL/GenBank/DDBJ databases">
        <authorList>
            <person name="Zhang S."/>
        </authorList>
    </citation>
    <scope>NUCLEOTIDE SEQUENCE</scope>
    <source>
        <strain evidence="3">SG2303</strain>
    </source>
</reference>
<keyword evidence="4" id="KW-1185">Reference proteome</keyword>
<organism evidence="3 4">
    <name type="scientific">Crenobacter oryzisoli</name>
    <dbReference type="NCBI Taxonomy" id="3056844"/>
    <lineage>
        <taxon>Bacteria</taxon>
        <taxon>Pseudomonadati</taxon>
        <taxon>Pseudomonadota</taxon>
        <taxon>Betaproteobacteria</taxon>
        <taxon>Neisseriales</taxon>
        <taxon>Neisseriaceae</taxon>
        <taxon>Crenobacter</taxon>
    </lineage>
</organism>
<sequence length="188" mass="19326">MQRRTFILTALALSATSLLGCTTTSHQGAASGTRREIDAGVDNALSRLYSNVGGSRELVGKARGVLVFPSVVAAGLMVGGEYGTGSLREGGRTTGYYSTTSGSFGLQIGAQSKTVMFLFMNQAALNKFKSSSGWTAGVDASVAVLKVGANGKVDTSTATQPIIGFVMTNAGLMADLTLEGTKVSKLDL</sequence>
<evidence type="ECO:0000256" key="1">
    <source>
        <dbReference type="SAM" id="SignalP"/>
    </source>
</evidence>
<evidence type="ECO:0000259" key="2">
    <source>
        <dbReference type="Pfam" id="PF04366"/>
    </source>
</evidence>
<evidence type="ECO:0000313" key="3">
    <source>
        <dbReference type="EMBL" id="MDN0074939.1"/>
    </source>
</evidence>
<feature type="signal peptide" evidence="1">
    <location>
        <begin position="1"/>
        <end position="20"/>
    </location>
</feature>
<dbReference type="Proteomes" id="UP001168540">
    <property type="component" value="Unassembled WGS sequence"/>
</dbReference>